<dbReference type="RefSeq" id="WP_284304727.1">
    <property type="nucleotide sequence ID" value="NZ_BSUO01000001.1"/>
</dbReference>
<feature type="transmembrane region" description="Helical" evidence="1">
    <location>
        <begin position="56"/>
        <end position="74"/>
    </location>
</feature>
<evidence type="ECO:0000313" key="3">
    <source>
        <dbReference type="Proteomes" id="UP001157126"/>
    </source>
</evidence>
<feature type="transmembrane region" description="Helical" evidence="1">
    <location>
        <begin position="25"/>
        <end position="44"/>
    </location>
</feature>
<accession>A0ABQ6IUU9</accession>
<keyword evidence="1" id="KW-1133">Transmembrane helix</keyword>
<evidence type="ECO:0008006" key="4">
    <source>
        <dbReference type="Google" id="ProtNLM"/>
    </source>
</evidence>
<dbReference type="Proteomes" id="UP001157126">
    <property type="component" value="Unassembled WGS sequence"/>
</dbReference>
<comment type="caution">
    <text evidence="2">The sequence shown here is derived from an EMBL/GenBank/DDBJ whole genome shotgun (WGS) entry which is preliminary data.</text>
</comment>
<dbReference type="InterPro" id="IPR018750">
    <property type="entry name" value="DUF2306_membrane"/>
</dbReference>
<reference evidence="3" key="1">
    <citation type="journal article" date="2019" name="Int. J. Syst. Evol. Microbiol.">
        <title>The Global Catalogue of Microorganisms (GCM) 10K type strain sequencing project: providing services to taxonomists for standard genome sequencing and annotation.</title>
        <authorList>
            <consortium name="The Broad Institute Genomics Platform"/>
            <consortium name="The Broad Institute Genome Sequencing Center for Infectious Disease"/>
            <person name="Wu L."/>
            <person name="Ma J."/>
        </authorList>
    </citation>
    <scope>NUCLEOTIDE SEQUENCE [LARGE SCALE GENOMIC DNA]</scope>
    <source>
        <strain evidence="3">NBRC 113072</strain>
    </source>
</reference>
<protein>
    <recommendedName>
        <fullName evidence="4">DUF2306 domain-containing protein</fullName>
    </recommendedName>
</protein>
<proteinExistence type="predicted"/>
<feature type="transmembrane region" description="Helical" evidence="1">
    <location>
        <begin position="112"/>
        <end position="129"/>
    </location>
</feature>
<gene>
    <name evidence="2" type="ORF">GCM10025883_31900</name>
</gene>
<evidence type="ECO:0000313" key="2">
    <source>
        <dbReference type="EMBL" id="GMA41145.1"/>
    </source>
</evidence>
<feature type="transmembrane region" description="Helical" evidence="1">
    <location>
        <begin position="144"/>
        <end position="165"/>
    </location>
</feature>
<dbReference type="Pfam" id="PF10067">
    <property type="entry name" value="DUF2306"/>
    <property type="match status" value="1"/>
</dbReference>
<name>A0ABQ6IUU9_9MICO</name>
<sequence>MLRPAKIYVAWLGQCSYLIGMEPLIAVHALAASLVLTLGPVQFVRRHRDLAHRIIGRLWVVAMAITCLSSFAIHPDGFNWLHGLAVFTLVSVTAGVIAILGHHVGTHRRNMIGSYVGTSIAFVFAATMPDRAIARMAVESPLELAGLIALILATTAAIVSAALTVSRAPRTRRQPSVGSGVVDAR</sequence>
<keyword evidence="1" id="KW-0812">Transmembrane</keyword>
<dbReference type="EMBL" id="BSUO01000001">
    <property type="protein sequence ID" value="GMA41145.1"/>
    <property type="molecule type" value="Genomic_DNA"/>
</dbReference>
<organism evidence="2 3">
    <name type="scientific">Mobilicoccus caccae</name>
    <dbReference type="NCBI Taxonomy" id="1859295"/>
    <lineage>
        <taxon>Bacteria</taxon>
        <taxon>Bacillati</taxon>
        <taxon>Actinomycetota</taxon>
        <taxon>Actinomycetes</taxon>
        <taxon>Micrococcales</taxon>
        <taxon>Dermatophilaceae</taxon>
        <taxon>Mobilicoccus</taxon>
    </lineage>
</organism>
<keyword evidence="1" id="KW-0472">Membrane</keyword>
<evidence type="ECO:0000256" key="1">
    <source>
        <dbReference type="SAM" id="Phobius"/>
    </source>
</evidence>
<keyword evidence="3" id="KW-1185">Reference proteome</keyword>
<feature type="transmembrane region" description="Helical" evidence="1">
    <location>
        <begin position="80"/>
        <end position="100"/>
    </location>
</feature>